<evidence type="ECO:0000313" key="2">
    <source>
        <dbReference type="EMBL" id="KAJ5478376.1"/>
    </source>
</evidence>
<dbReference type="InterPro" id="IPR004147">
    <property type="entry name" value="ABC1_dom"/>
</dbReference>
<dbReference type="AlphaFoldDB" id="A0A9W9WX94"/>
<accession>A0A9W9WX94</accession>
<gene>
    <name evidence="2" type="ORF">N7530_003885</name>
</gene>
<dbReference type="EMBL" id="JAPWDO010000003">
    <property type="protein sequence ID" value="KAJ5478376.1"/>
    <property type="molecule type" value="Genomic_DNA"/>
</dbReference>
<evidence type="ECO:0000313" key="3">
    <source>
        <dbReference type="Proteomes" id="UP001147760"/>
    </source>
</evidence>
<dbReference type="Gene3D" id="1.10.510.10">
    <property type="entry name" value="Transferase(Phosphotransferase) domain 1"/>
    <property type="match status" value="1"/>
</dbReference>
<dbReference type="OrthoDB" id="4185642at2759"/>
<dbReference type="InterPro" id="IPR011009">
    <property type="entry name" value="Kinase-like_dom_sf"/>
</dbReference>
<sequence length="191" mass="22116">MSSDYIAPNIDISDVNLVEIIKQTDRAFLCRARWQDKDCVLKVARGFCERGSVPDFYGVVENIDPEVKGWQPDLKEFYDRTFPQGLDPKARPNGVLMEYIPGVNVFELSNYTEQRAHKIQQLLTEIHEAGIVHLDPYPRNMLVQSDSDRVLWIDFELAQIFDPENPKHPRFFDDESLFMSAFMEALVICQS</sequence>
<keyword evidence="3" id="KW-1185">Reference proteome</keyword>
<dbReference type="Proteomes" id="UP001147760">
    <property type="component" value="Unassembled WGS sequence"/>
</dbReference>
<dbReference type="PROSITE" id="PS50011">
    <property type="entry name" value="PROTEIN_KINASE_DOM"/>
    <property type="match status" value="1"/>
</dbReference>
<protein>
    <recommendedName>
        <fullName evidence="1">Protein kinase domain-containing protein</fullName>
    </recommendedName>
</protein>
<evidence type="ECO:0000259" key="1">
    <source>
        <dbReference type="PROSITE" id="PS50011"/>
    </source>
</evidence>
<organism evidence="2 3">
    <name type="scientific">Penicillium desertorum</name>
    <dbReference type="NCBI Taxonomy" id="1303715"/>
    <lineage>
        <taxon>Eukaryota</taxon>
        <taxon>Fungi</taxon>
        <taxon>Dikarya</taxon>
        <taxon>Ascomycota</taxon>
        <taxon>Pezizomycotina</taxon>
        <taxon>Eurotiomycetes</taxon>
        <taxon>Eurotiomycetidae</taxon>
        <taxon>Eurotiales</taxon>
        <taxon>Aspergillaceae</taxon>
        <taxon>Penicillium</taxon>
    </lineage>
</organism>
<reference evidence="2" key="1">
    <citation type="submission" date="2022-12" db="EMBL/GenBank/DDBJ databases">
        <authorList>
            <person name="Petersen C."/>
        </authorList>
    </citation>
    <scope>NUCLEOTIDE SEQUENCE</scope>
    <source>
        <strain evidence="2">IBT 17660</strain>
    </source>
</reference>
<dbReference type="GO" id="GO:0004672">
    <property type="term" value="F:protein kinase activity"/>
    <property type="evidence" value="ECO:0007669"/>
    <property type="project" value="InterPro"/>
</dbReference>
<feature type="domain" description="Protein kinase" evidence="1">
    <location>
        <begin position="1"/>
        <end position="191"/>
    </location>
</feature>
<comment type="caution">
    <text evidence="2">The sequence shown here is derived from an EMBL/GenBank/DDBJ whole genome shotgun (WGS) entry which is preliminary data.</text>
</comment>
<name>A0A9W9WX94_9EURO</name>
<dbReference type="Pfam" id="PF03109">
    <property type="entry name" value="ABC1"/>
    <property type="match status" value="1"/>
</dbReference>
<dbReference type="GO" id="GO:0005524">
    <property type="term" value="F:ATP binding"/>
    <property type="evidence" value="ECO:0007669"/>
    <property type="project" value="InterPro"/>
</dbReference>
<reference evidence="2" key="2">
    <citation type="journal article" date="2023" name="IMA Fungus">
        <title>Comparative genomic study of the Penicillium genus elucidates a diverse pangenome and 15 lateral gene transfer events.</title>
        <authorList>
            <person name="Petersen C."/>
            <person name="Sorensen T."/>
            <person name="Nielsen M.R."/>
            <person name="Sondergaard T.E."/>
            <person name="Sorensen J.L."/>
            <person name="Fitzpatrick D.A."/>
            <person name="Frisvad J.C."/>
            <person name="Nielsen K.L."/>
        </authorList>
    </citation>
    <scope>NUCLEOTIDE SEQUENCE</scope>
    <source>
        <strain evidence="2">IBT 17660</strain>
    </source>
</reference>
<dbReference type="SUPFAM" id="SSF56112">
    <property type="entry name" value="Protein kinase-like (PK-like)"/>
    <property type="match status" value="1"/>
</dbReference>
<dbReference type="InterPro" id="IPR000719">
    <property type="entry name" value="Prot_kinase_dom"/>
</dbReference>
<proteinExistence type="predicted"/>